<feature type="transmembrane region" description="Helical" evidence="1">
    <location>
        <begin position="135"/>
        <end position="160"/>
    </location>
</feature>
<evidence type="ECO:0000313" key="2">
    <source>
        <dbReference type="EMBL" id="PLT71726.1"/>
    </source>
</evidence>
<sequence>MGNISVLRKQKVRSEEMTNKPLYLRKLKDGKWIVLALDSEALVIDEDLAESFLQGTSINEKCNDETIEIFRQSGFYNNEQNASAVIPEEKDNKKWKTARYALLIGGVLALLITIFLTLATGIPIGSMIIPPKIDLWRSISFAIAFAATTTMIHELFHIIYSRNWKNLSRSFHISLKKSVVTVSMTYIWVWSLLARVCAVLAGIILDVILLAVFSISRLLFDNWIVLSAISILWVRVLWQLRFHKNCDGRLFAMLLLDTPLIDDMEEYADNAVYKKTVFIWKILNYVGKIVNLAIVVFWIIPIIVNIFICFFRI</sequence>
<proteinExistence type="predicted"/>
<comment type="caution">
    <text evidence="2">The sequence shown here is derived from an EMBL/GenBank/DDBJ whole genome shotgun (WGS) entry which is preliminary data.</text>
</comment>
<evidence type="ECO:0000256" key="1">
    <source>
        <dbReference type="SAM" id="Phobius"/>
    </source>
</evidence>
<feature type="transmembrane region" description="Helical" evidence="1">
    <location>
        <begin position="100"/>
        <end position="129"/>
    </location>
</feature>
<name>A0A2N5P9B5_MEDGN</name>
<dbReference type="AlphaFoldDB" id="A0A2N5P9B5"/>
<dbReference type="EMBL" id="NIHT01000030">
    <property type="protein sequence ID" value="PLT71726.1"/>
    <property type="molecule type" value="Genomic_DNA"/>
</dbReference>
<feature type="transmembrane region" description="Helical" evidence="1">
    <location>
        <begin position="289"/>
        <end position="311"/>
    </location>
</feature>
<organism evidence="2 3">
    <name type="scientific">Mediterraneibacter gnavus</name>
    <name type="common">Ruminococcus gnavus</name>
    <dbReference type="NCBI Taxonomy" id="33038"/>
    <lineage>
        <taxon>Bacteria</taxon>
        <taxon>Bacillati</taxon>
        <taxon>Bacillota</taxon>
        <taxon>Clostridia</taxon>
        <taxon>Lachnospirales</taxon>
        <taxon>Lachnospiraceae</taxon>
        <taxon>Mediterraneibacter</taxon>
    </lineage>
</organism>
<evidence type="ECO:0000313" key="3">
    <source>
        <dbReference type="Proteomes" id="UP000235093"/>
    </source>
</evidence>
<keyword evidence="1" id="KW-0472">Membrane</keyword>
<dbReference type="Proteomes" id="UP000235093">
    <property type="component" value="Unassembled WGS sequence"/>
</dbReference>
<protein>
    <submittedName>
        <fullName evidence="2">Uncharacterized protein</fullName>
    </submittedName>
</protein>
<feature type="transmembrane region" description="Helical" evidence="1">
    <location>
        <begin position="219"/>
        <end position="238"/>
    </location>
</feature>
<dbReference type="RefSeq" id="WP_101884285.1">
    <property type="nucleotide sequence ID" value="NZ_JAPRAW010000035.1"/>
</dbReference>
<feature type="transmembrane region" description="Helical" evidence="1">
    <location>
        <begin position="186"/>
        <end position="213"/>
    </location>
</feature>
<keyword evidence="1" id="KW-1133">Transmembrane helix</keyword>
<gene>
    <name evidence="2" type="ORF">CDL23_14455</name>
</gene>
<reference evidence="2 3" key="1">
    <citation type="journal article" date="2017" name="Genome Med.">
        <title>A novel Ruminococcus gnavus clade enriched in inflammatory bowel disease patients.</title>
        <authorList>
            <person name="Hall A.B."/>
            <person name="Yassour M."/>
            <person name="Sauk J."/>
            <person name="Garner A."/>
            <person name="Jiang X."/>
            <person name="Arthur T."/>
            <person name="Lagoudas G.K."/>
            <person name="Vatanen T."/>
            <person name="Fornelos N."/>
            <person name="Wilson R."/>
            <person name="Bertha M."/>
            <person name="Cohen M."/>
            <person name="Garber J."/>
            <person name="Khalili H."/>
            <person name="Gevers D."/>
            <person name="Ananthakrishnan A.N."/>
            <person name="Kugathasan S."/>
            <person name="Lander E.S."/>
            <person name="Blainey P."/>
            <person name="Vlamakis H."/>
            <person name="Xavier R.J."/>
            <person name="Huttenhower C."/>
        </authorList>
    </citation>
    <scope>NUCLEOTIDE SEQUENCE [LARGE SCALE GENOMIC DNA]</scope>
    <source>
        <strain evidence="2 3">RJX1125</strain>
    </source>
</reference>
<keyword evidence="1" id="KW-0812">Transmembrane</keyword>
<accession>A0A2N5P9B5</accession>